<dbReference type="AlphaFoldDB" id="A0A1B7NM02"/>
<gene>
    <name evidence="2" type="ORF">ACJ72_08079</name>
</gene>
<name>A0A1B7NM02_9EURO</name>
<feature type="compositionally biased region" description="Polar residues" evidence="1">
    <location>
        <begin position="60"/>
        <end position="74"/>
    </location>
</feature>
<feature type="region of interest" description="Disordered" evidence="1">
    <location>
        <begin position="58"/>
        <end position="91"/>
    </location>
</feature>
<reference evidence="2 3" key="1">
    <citation type="submission" date="2015-07" db="EMBL/GenBank/DDBJ databases">
        <title>Emmonsia species relationships and genome sequence.</title>
        <authorList>
            <person name="Cuomo C.A."/>
            <person name="Schwartz I.S."/>
            <person name="Kenyon C."/>
            <person name="de Hoog G.S."/>
            <person name="Govender N.P."/>
            <person name="Botha A."/>
            <person name="Moreno L."/>
            <person name="de Vries M."/>
            <person name="Munoz J.F."/>
            <person name="Stielow J.B."/>
        </authorList>
    </citation>
    <scope>NUCLEOTIDE SEQUENCE [LARGE SCALE GENOMIC DNA]</scope>
    <source>
        <strain evidence="2 3">CBS 136260</strain>
    </source>
</reference>
<dbReference type="EMBL" id="LGUA01002270">
    <property type="protein sequence ID" value="OAX77620.1"/>
    <property type="molecule type" value="Genomic_DNA"/>
</dbReference>
<comment type="caution">
    <text evidence="2">The sequence shown here is derived from an EMBL/GenBank/DDBJ whole genome shotgun (WGS) entry which is preliminary data.</text>
</comment>
<sequence length="91" mass="9761">KAHNLLNGGHATDQSRRAVLDLNRAAVSLAAANPGQESSPAQSNPIQSKFQRPGLLEHLNWSSSRPKQKPTTQLCLKKGLEKKSGPVVSVL</sequence>
<organism evidence="2 3">
    <name type="scientific">Emergomyces africanus</name>
    <dbReference type="NCBI Taxonomy" id="1955775"/>
    <lineage>
        <taxon>Eukaryota</taxon>
        <taxon>Fungi</taxon>
        <taxon>Dikarya</taxon>
        <taxon>Ascomycota</taxon>
        <taxon>Pezizomycotina</taxon>
        <taxon>Eurotiomycetes</taxon>
        <taxon>Eurotiomycetidae</taxon>
        <taxon>Onygenales</taxon>
        <taxon>Ajellomycetaceae</taxon>
        <taxon>Emergomyces</taxon>
    </lineage>
</organism>
<evidence type="ECO:0000256" key="1">
    <source>
        <dbReference type="SAM" id="MobiDB-lite"/>
    </source>
</evidence>
<dbReference type="Proteomes" id="UP000091918">
    <property type="component" value="Unassembled WGS sequence"/>
</dbReference>
<feature type="non-terminal residue" evidence="2">
    <location>
        <position position="1"/>
    </location>
</feature>
<evidence type="ECO:0000313" key="2">
    <source>
        <dbReference type="EMBL" id="OAX77620.1"/>
    </source>
</evidence>
<proteinExistence type="predicted"/>
<protein>
    <submittedName>
        <fullName evidence="2">Uncharacterized protein</fullName>
    </submittedName>
</protein>
<evidence type="ECO:0000313" key="3">
    <source>
        <dbReference type="Proteomes" id="UP000091918"/>
    </source>
</evidence>
<keyword evidence="3" id="KW-1185">Reference proteome</keyword>
<accession>A0A1B7NM02</accession>